<dbReference type="FunFam" id="6.10.250.3260:FF:000002">
    <property type="entry name" value="60S ribosomal protein L21"/>
    <property type="match status" value="1"/>
</dbReference>
<dbReference type="GO" id="GO:0005840">
    <property type="term" value="C:ribosome"/>
    <property type="evidence" value="ECO:0007669"/>
    <property type="project" value="UniProtKB-KW"/>
</dbReference>
<dbReference type="PANTHER" id="PTHR20981">
    <property type="entry name" value="60S RIBOSOMAL PROTEIN L21"/>
    <property type="match status" value="1"/>
</dbReference>
<dbReference type="InterPro" id="IPR018259">
    <property type="entry name" value="Ribosomal_eL21_CS"/>
</dbReference>
<reference evidence="5 6" key="1">
    <citation type="submission" date="2018-07" db="EMBL/GenBank/DDBJ databases">
        <title>The complete nuclear genome of the prasinophyte Chloropicon primus (CCMP1205).</title>
        <authorList>
            <person name="Pombert J.-F."/>
            <person name="Otis C."/>
            <person name="Turmel M."/>
            <person name="Lemieux C."/>
        </authorList>
    </citation>
    <scope>NUCLEOTIDE SEQUENCE [LARGE SCALE GENOMIC DNA]</scope>
    <source>
        <strain evidence="5 6">CCMP1205</strain>
    </source>
</reference>
<dbReference type="PROSITE" id="PS01171">
    <property type="entry name" value="RIBOSOMAL_L21E"/>
    <property type="match status" value="1"/>
</dbReference>
<dbReference type="GO" id="GO:0003735">
    <property type="term" value="F:structural constituent of ribosome"/>
    <property type="evidence" value="ECO:0007669"/>
    <property type="project" value="InterPro"/>
</dbReference>
<keyword evidence="3" id="KW-0687">Ribonucleoprotein</keyword>
<comment type="similarity">
    <text evidence="1">Belongs to the eukaryotic ribosomal protein eL21 family.</text>
</comment>
<dbReference type="STRING" id="1764295.A0A5B8MWY6"/>
<evidence type="ECO:0000313" key="5">
    <source>
        <dbReference type="EMBL" id="QDZ23970.1"/>
    </source>
</evidence>
<dbReference type="SUPFAM" id="SSF50104">
    <property type="entry name" value="Translation proteins SH3-like domain"/>
    <property type="match status" value="1"/>
</dbReference>
<dbReference type="InterPro" id="IPR001147">
    <property type="entry name" value="Ribosomal_eL21"/>
</dbReference>
<evidence type="ECO:0000313" key="6">
    <source>
        <dbReference type="Proteomes" id="UP000316726"/>
    </source>
</evidence>
<evidence type="ECO:0000256" key="1">
    <source>
        <dbReference type="ARBA" id="ARBA00008427"/>
    </source>
</evidence>
<dbReference type="AlphaFoldDB" id="A0A5B8MWY6"/>
<dbReference type="GO" id="GO:1990904">
    <property type="term" value="C:ribonucleoprotein complex"/>
    <property type="evidence" value="ECO:0007669"/>
    <property type="project" value="UniProtKB-KW"/>
</dbReference>
<protein>
    <submittedName>
        <fullName evidence="5">Ribosomal protein L21</fullName>
    </submittedName>
</protein>
<keyword evidence="2 5" id="KW-0689">Ribosomal protein</keyword>
<dbReference type="Pfam" id="PF01157">
    <property type="entry name" value="Ribosomal_L21e"/>
    <property type="match status" value="1"/>
</dbReference>
<dbReference type="Gene3D" id="2.30.30.70">
    <property type="entry name" value="Ribosomal protein L21"/>
    <property type="match status" value="1"/>
</dbReference>
<gene>
    <name evidence="5" type="ORF">A3770_12p64880</name>
</gene>
<accession>A0A5B8MWY6</accession>
<dbReference type="FunFam" id="2.30.30.70:FF:000001">
    <property type="entry name" value="60S ribosomal protein L21"/>
    <property type="match status" value="1"/>
</dbReference>
<dbReference type="GO" id="GO:0006412">
    <property type="term" value="P:translation"/>
    <property type="evidence" value="ECO:0007669"/>
    <property type="project" value="InterPro"/>
</dbReference>
<organism evidence="5 6">
    <name type="scientific">Chloropicon primus</name>
    <dbReference type="NCBI Taxonomy" id="1764295"/>
    <lineage>
        <taxon>Eukaryota</taxon>
        <taxon>Viridiplantae</taxon>
        <taxon>Chlorophyta</taxon>
        <taxon>Chloropicophyceae</taxon>
        <taxon>Chloropicales</taxon>
        <taxon>Chloropicaceae</taxon>
        <taxon>Chloropicon</taxon>
    </lineage>
</organism>
<evidence type="ECO:0000256" key="3">
    <source>
        <dbReference type="ARBA" id="ARBA00023274"/>
    </source>
</evidence>
<dbReference type="OrthoDB" id="1539250at2759"/>
<keyword evidence="6" id="KW-1185">Reference proteome</keyword>
<dbReference type="InterPro" id="IPR008991">
    <property type="entry name" value="Translation_prot_SH3-like_sf"/>
</dbReference>
<name>A0A5B8MWY6_9CHLO</name>
<dbReference type="Proteomes" id="UP000316726">
    <property type="component" value="Chromosome 12"/>
</dbReference>
<sequence>MGAGQGLRAKTRDLFSRGFRQKGVIPPSIYLRTLKIGDYVDIKVNSSIHKGFPYKYYQGKTGKVWNVTKRAVGVEVNKIVRGIQLKKRFHVRVEHVQPSRCREAFLLRRADNDKKRAEAKKKGEPVPFMKRQPVGPRDAFEVTGALETVTAIPYDIEKEVAKKER</sequence>
<feature type="compositionally biased region" description="Basic and acidic residues" evidence="4">
    <location>
        <begin position="115"/>
        <end position="124"/>
    </location>
</feature>
<proteinExistence type="inferred from homology"/>
<evidence type="ECO:0000256" key="4">
    <source>
        <dbReference type="SAM" id="MobiDB-lite"/>
    </source>
</evidence>
<evidence type="ECO:0000256" key="2">
    <source>
        <dbReference type="ARBA" id="ARBA00022980"/>
    </source>
</evidence>
<dbReference type="InterPro" id="IPR036948">
    <property type="entry name" value="Ribosomal_eL21_sf"/>
</dbReference>
<dbReference type="EMBL" id="CP031045">
    <property type="protein sequence ID" value="QDZ23970.1"/>
    <property type="molecule type" value="Genomic_DNA"/>
</dbReference>
<dbReference type="Gene3D" id="6.10.250.3260">
    <property type="match status" value="1"/>
</dbReference>
<feature type="region of interest" description="Disordered" evidence="4">
    <location>
        <begin position="115"/>
        <end position="134"/>
    </location>
</feature>